<evidence type="ECO:0000313" key="3">
    <source>
        <dbReference type="Proteomes" id="UP001215598"/>
    </source>
</evidence>
<dbReference type="Proteomes" id="UP001215598">
    <property type="component" value="Unassembled WGS sequence"/>
</dbReference>
<sequence>MPFEQPPVVRFLDTDILPLSAPADHPKVIKSGVTSRSSQHPKSPEVDGPDGVVSLLRALGQPELLERLLDTEGTLRFSFRIKPSGSKMNNEPEQDFYIVREGVEVEIGFVAGDSTDEKNPKLGVKYIIDDRPSSSPYKTGPWLPQTSIYDKRGMWGGSAEDARAQASTLARDIWQNFRPVQPEVRTDDDSEDLTFARAVIHVDWPGIDRARYDLWMKAFAERVQKEKESRLEYERLKAKIGIDAILASGFEDYRKTFYRCRAQCGVKTAELQCGKCHFARRWFVSSSGKNELTRIIGYCSSACQLQDWKYHKPYCGKEDPLILTEKFEDLLK</sequence>
<dbReference type="Gene3D" id="6.10.140.2220">
    <property type="match status" value="1"/>
</dbReference>
<evidence type="ECO:0000313" key="2">
    <source>
        <dbReference type="EMBL" id="KAJ7741382.1"/>
    </source>
</evidence>
<keyword evidence="3" id="KW-1185">Reference proteome</keyword>
<gene>
    <name evidence="2" type="ORF">B0H16DRAFT_1378240</name>
</gene>
<proteinExistence type="predicted"/>
<reference evidence="2" key="1">
    <citation type="submission" date="2023-03" db="EMBL/GenBank/DDBJ databases">
        <title>Massive genome expansion in bonnet fungi (Mycena s.s.) driven by repeated elements and novel gene families across ecological guilds.</title>
        <authorList>
            <consortium name="Lawrence Berkeley National Laboratory"/>
            <person name="Harder C.B."/>
            <person name="Miyauchi S."/>
            <person name="Viragh M."/>
            <person name="Kuo A."/>
            <person name="Thoen E."/>
            <person name="Andreopoulos B."/>
            <person name="Lu D."/>
            <person name="Skrede I."/>
            <person name="Drula E."/>
            <person name="Henrissat B."/>
            <person name="Morin E."/>
            <person name="Kohler A."/>
            <person name="Barry K."/>
            <person name="LaButti K."/>
            <person name="Morin E."/>
            <person name="Salamov A."/>
            <person name="Lipzen A."/>
            <person name="Mereny Z."/>
            <person name="Hegedus B."/>
            <person name="Baldrian P."/>
            <person name="Stursova M."/>
            <person name="Weitz H."/>
            <person name="Taylor A."/>
            <person name="Grigoriev I.V."/>
            <person name="Nagy L.G."/>
            <person name="Martin F."/>
            <person name="Kauserud H."/>
        </authorList>
    </citation>
    <scope>NUCLEOTIDE SEQUENCE</scope>
    <source>
        <strain evidence="2">CBHHK182m</strain>
    </source>
</reference>
<feature type="region of interest" description="Disordered" evidence="1">
    <location>
        <begin position="27"/>
        <end position="50"/>
    </location>
</feature>
<organism evidence="2 3">
    <name type="scientific">Mycena metata</name>
    <dbReference type="NCBI Taxonomy" id="1033252"/>
    <lineage>
        <taxon>Eukaryota</taxon>
        <taxon>Fungi</taxon>
        <taxon>Dikarya</taxon>
        <taxon>Basidiomycota</taxon>
        <taxon>Agaricomycotina</taxon>
        <taxon>Agaricomycetes</taxon>
        <taxon>Agaricomycetidae</taxon>
        <taxon>Agaricales</taxon>
        <taxon>Marasmiineae</taxon>
        <taxon>Mycenaceae</taxon>
        <taxon>Mycena</taxon>
    </lineage>
</organism>
<dbReference type="EMBL" id="JARKIB010000099">
    <property type="protein sequence ID" value="KAJ7741382.1"/>
    <property type="molecule type" value="Genomic_DNA"/>
</dbReference>
<evidence type="ECO:0008006" key="4">
    <source>
        <dbReference type="Google" id="ProtNLM"/>
    </source>
</evidence>
<comment type="caution">
    <text evidence="2">The sequence shown here is derived from an EMBL/GenBank/DDBJ whole genome shotgun (WGS) entry which is preliminary data.</text>
</comment>
<accession>A0AAD7IEP4</accession>
<name>A0AAD7IEP4_9AGAR</name>
<feature type="compositionally biased region" description="Polar residues" evidence="1">
    <location>
        <begin position="32"/>
        <end position="41"/>
    </location>
</feature>
<dbReference type="AlphaFoldDB" id="A0AAD7IEP4"/>
<evidence type="ECO:0000256" key="1">
    <source>
        <dbReference type="SAM" id="MobiDB-lite"/>
    </source>
</evidence>
<dbReference type="SUPFAM" id="SSF144232">
    <property type="entry name" value="HIT/MYND zinc finger-like"/>
    <property type="match status" value="1"/>
</dbReference>
<protein>
    <recommendedName>
        <fullName evidence="4">MYND-type domain-containing protein</fullName>
    </recommendedName>
</protein>